<gene>
    <name evidence="2" type="ORF">G9444_1343</name>
</gene>
<protein>
    <submittedName>
        <fullName evidence="2">Uncharacterized protein</fullName>
    </submittedName>
</protein>
<dbReference type="EMBL" id="CP050124">
    <property type="protein sequence ID" value="QIP38587.1"/>
    <property type="molecule type" value="Genomic_DNA"/>
</dbReference>
<accession>A0A6G9CNK5</accession>
<evidence type="ECO:0000313" key="2">
    <source>
        <dbReference type="EMBL" id="QIP38587.1"/>
    </source>
</evidence>
<evidence type="ECO:0000313" key="3">
    <source>
        <dbReference type="Proteomes" id="UP000502345"/>
    </source>
</evidence>
<dbReference type="AlphaFoldDB" id="A0A6G9CNK5"/>
<feature type="compositionally biased region" description="Acidic residues" evidence="1">
    <location>
        <begin position="42"/>
        <end position="51"/>
    </location>
</feature>
<reference evidence="2 3" key="1">
    <citation type="submission" date="2020-03" db="EMBL/GenBank/DDBJ databases">
        <title>Screen low temperature-resistant strains for efficient degradation of petroleum hydrocarbons under the low temperature.</title>
        <authorList>
            <person name="Wang Y."/>
            <person name="Chen J."/>
        </authorList>
    </citation>
    <scope>NUCLEOTIDE SEQUENCE [LARGE SCALE GENOMIC DNA]</scope>
    <source>
        <strain evidence="2 3">KB1</strain>
    </source>
</reference>
<sequence length="153" mass="17158">MRTKVFRQHRQRERRDEDRNQGGSGVDHPPACQIRNCAGDSSSEDDADDNAAGDHTDVCAALIWVADCRSVGDYDLNDDREGACDGHPDQQLQIRGCQSNKHRSCCSRDDLDCDQFLAIHEIAQWHQHDQPHHVTELGECHDEAEAGRSNGKI</sequence>
<name>A0A6G9CNK5_RHOER</name>
<feature type="compositionally biased region" description="Basic residues" evidence="1">
    <location>
        <begin position="1"/>
        <end position="12"/>
    </location>
</feature>
<organism evidence="2 3">
    <name type="scientific">Rhodococcus erythropolis</name>
    <name type="common">Arthrobacter picolinophilus</name>
    <dbReference type="NCBI Taxonomy" id="1833"/>
    <lineage>
        <taxon>Bacteria</taxon>
        <taxon>Bacillati</taxon>
        <taxon>Actinomycetota</taxon>
        <taxon>Actinomycetes</taxon>
        <taxon>Mycobacteriales</taxon>
        <taxon>Nocardiaceae</taxon>
        <taxon>Rhodococcus</taxon>
        <taxon>Rhodococcus erythropolis group</taxon>
    </lineage>
</organism>
<dbReference type="Proteomes" id="UP000502345">
    <property type="component" value="Chromosome"/>
</dbReference>
<proteinExistence type="predicted"/>
<feature type="region of interest" description="Disordered" evidence="1">
    <location>
        <begin position="1"/>
        <end position="52"/>
    </location>
</feature>
<evidence type="ECO:0000256" key="1">
    <source>
        <dbReference type="SAM" id="MobiDB-lite"/>
    </source>
</evidence>